<organism evidence="3">
    <name type="scientific">Xenopus tropicalis</name>
    <name type="common">Western clawed frog</name>
    <name type="synonym">Silurana tropicalis</name>
    <dbReference type="NCBI Taxonomy" id="8364"/>
    <lineage>
        <taxon>Eukaryota</taxon>
        <taxon>Metazoa</taxon>
        <taxon>Chordata</taxon>
        <taxon>Craniata</taxon>
        <taxon>Vertebrata</taxon>
        <taxon>Euteleostomi</taxon>
        <taxon>Amphibia</taxon>
        <taxon>Batrachia</taxon>
        <taxon>Anura</taxon>
        <taxon>Pipoidea</taxon>
        <taxon>Pipidae</taxon>
        <taxon>Xenopodinae</taxon>
        <taxon>Xenopus</taxon>
        <taxon>Silurana</taxon>
    </lineage>
</organism>
<sequence>MAEGRSGGLFPRAGGRAPKASQVTYFACTNCHNKMPGGQVEQLCRSCSKEQDTAATTGDTPNTATPQTGEPSQEGIPPAPPAGPSMEPPAPLWAEQLSQSLASLQGLPSLADSLGKALTMLTNKPLKRKRSGGTRGDTNTLDPSDVSSGELDPSGSEGELPPSNVSSGEEDDEEEDHDTTRDTHHDIQGIIKGVTEVLNISQTESQPQATSLFKRQHKSLVVFPAHDQLNNIVQDEWNSPERKFQATRKFSKLYPFPKDLVDKWTIPPSVDAPVSRLSKSTALPVTDAAAFKDPSDRRLEGFLRAIFTASGSALRPALASAWVSRAIQAWSDSLLKGIQDGSPRSELISSVRSIVDASNFLCDAILETSQILARTSALSVAARRTLWLKNWSADLSSKKSLTSLPFKGSQLFGEELTKIISQATGGKSTFLPQTKTRAANTARRGKFFCGQSGRYNRRSSPPHRSQFRNKTGDKSRPTWKPNKTFSKTTNDKTTSA</sequence>
<accession>A0A803K1E2</accession>
<dbReference type="Ensembl" id="ENSXETT00000112504">
    <property type="protein sequence ID" value="ENSXETP00000114132"/>
    <property type="gene ID" value="ENSXETG00000048777"/>
</dbReference>
<proteinExistence type="predicted"/>
<dbReference type="AlphaFoldDB" id="A0A803K1E2"/>
<feature type="compositionally biased region" description="Polar residues" evidence="1">
    <location>
        <begin position="136"/>
        <end position="147"/>
    </location>
</feature>
<dbReference type="Gene3D" id="1.10.287.3160">
    <property type="match status" value="1"/>
</dbReference>
<feature type="region of interest" description="Disordered" evidence="1">
    <location>
        <begin position="48"/>
        <end position="91"/>
    </location>
</feature>
<dbReference type="InterPro" id="IPR021623">
    <property type="entry name" value="LAP2alpha_C"/>
</dbReference>
<dbReference type="InParanoid" id="A0A803K1E2"/>
<feature type="compositionally biased region" description="Basic residues" evidence="1">
    <location>
        <begin position="455"/>
        <end position="467"/>
    </location>
</feature>
<dbReference type="FunCoup" id="A0A803K1E2">
    <property type="interactions" value="1521"/>
</dbReference>
<evidence type="ECO:0000256" key="1">
    <source>
        <dbReference type="SAM" id="MobiDB-lite"/>
    </source>
</evidence>
<dbReference type="GeneTree" id="ENSGT01050000245525"/>
<feature type="compositionally biased region" description="Polar residues" evidence="1">
    <location>
        <begin position="481"/>
        <end position="496"/>
    </location>
</feature>
<evidence type="ECO:0000313" key="3">
    <source>
        <dbReference type="Ensembl" id="ENSXETP00000114132"/>
    </source>
</evidence>
<reference evidence="3" key="2">
    <citation type="submission" date="2021-03" db="UniProtKB">
        <authorList>
            <consortium name="Ensembl"/>
        </authorList>
    </citation>
    <scope>IDENTIFICATION</scope>
</reference>
<protein>
    <recommendedName>
        <fullName evidence="2">Lamina-associated polypeptide 2 alpha C-terminal domain-containing protein</fullName>
    </recommendedName>
</protein>
<reference evidence="3" key="1">
    <citation type="journal article" date="2010" name="Science">
        <title>The genome of the Western clawed frog Xenopus tropicalis.</title>
        <authorList>
            <person name="Hellsten U."/>
            <person name="Harland R.M."/>
            <person name="Gilchrist M.J."/>
            <person name="Hendrix D."/>
            <person name="Jurka J."/>
            <person name="Kapitonov V."/>
            <person name="Ovcharenko I."/>
            <person name="Putnam N.H."/>
            <person name="Shu S."/>
            <person name="Taher L."/>
            <person name="Blitz I.L."/>
            <person name="Blumberg B."/>
            <person name="Dichmann D.S."/>
            <person name="Dubchak I."/>
            <person name="Amaya E."/>
            <person name="Detter J.C."/>
            <person name="Fletcher R."/>
            <person name="Gerhard D.S."/>
            <person name="Goodstein D."/>
            <person name="Graves T."/>
            <person name="Grigoriev I.V."/>
            <person name="Grimwood J."/>
            <person name="Kawashima T."/>
            <person name="Lindquist E."/>
            <person name="Lucas S.M."/>
            <person name="Mead P.E."/>
            <person name="Mitros T."/>
            <person name="Ogino H."/>
            <person name="Ohta Y."/>
            <person name="Poliakov A.V."/>
            <person name="Pollet N."/>
            <person name="Robert J."/>
            <person name="Salamov A."/>
            <person name="Sater A.K."/>
            <person name="Schmutz J."/>
            <person name="Terry A."/>
            <person name="Vize P.D."/>
            <person name="Warren W.C."/>
            <person name="Wells D."/>
            <person name="Wills A."/>
            <person name="Wilson R.K."/>
            <person name="Zimmerman L.B."/>
            <person name="Zorn A.M."/>
            <person name="Grainger R."/>
            <person name="Grammer T."/>
            <person name="Khokha M.K."/>
            <person name="Richardson P.M."/>
            <person name="Rokhsar D.S."/>
        </authorList>
    </citation>
    <scope>NUCLEOTIDE SEQUENCE [LARGE SCALE GENOMIC DNA]</scope>
    <source>
        <strain evidence="3">Nigerian</strain>
    </source>
</reference>
<feature type="region of interest" description="Disordered" evidence="1">
    <location>
        <begin position="122"/>
        <end position="184"/>
    </location>
</feature>
<name>A0A803K1E2_XENTR</name>
<dbReference type="Pfam" id="PF11560">
    <property type="entry name" value="LAP2alpha"/>
    <property type="match status" value="1"/>
</dbReference>
<evidence type="ECO:0000259" key="2">
    <source>
        <dbReference type="Pfam" id="PF11560"/>
    </source>
</evidence>
<feature type="compositionally biased region" description="Pro residues" evidence="1">
    <location>
        <begin position="77"/>
        <end position="91"/>
    </location>
</feature>
<feature type="region of interest" description="Disordered" evidence="1">
    <location>
        <begin position="450"/>
        <end position="496"/>
    </location>
</feature>
<feature type="compositionally biased region" description="Polar residues" evidence="1">
    <location>
        <begin position="53"/>
        <end position="71"/>
    </location>
</feature>
<feature type="compositionally biased region" description="Acidic residues" evidence="1">
    <location>
        <begin position="168"/>
        <end position="177"/>
    </location>
</feature>
<feature type="domain" description="Lamina-associated polypeptide 2 alpha C-terminal" evidence="2">
    <location>
        <begin position="215"/>
        <end position="422"/>
    </location>
</feature>